<dbReference type="InterPro" id="IPR036390">
    <property type="entry name" value="WH_DNA-bd_sf"/>
</dbReference>
<comment type="caution">
    <text evidence="4">The sequence shown here is derived from an EMBL/GenBank/DDBJ whole genome shotgun (WGS) entry which is preliminary data.</text>
</comment>
<name>A0ABQ2Y582_9BURK</name>
<dbReference type="SUPFAM" id="SSF46785">
    <property type="entry name" value="Winged helix' DNA-binding domain"/>
    <property type="match status" value="2"/>
</dbReference>
<gene>
    <name evidence="4" type="ORF">GCM10010946_36630</name>
</gene>
<comment type="similarity">
    <text evidence="1">Belongs to the initiator RepB protein family.</text>
</comment>
<dbReference type="Gene3D" id="1.10.10.10">
    <property type="entry name" value="Winged helix-like DNA-binding domain superfamily/Winged helix DNA-binding domain"/>
    <property type="match status" value="2"/>
</dbReference>
<evidence type="ECO:0000313" key="5">
    <source>
        <dbReference type="Proteomes" id="UP000653343"/>
    </source>
</evidence>
<dbReference type="Pfam" id="PF21205">
    <property type="entry name" value="Rep3_C"/>
    <property type="match status" value="1"/>
</dbReference>
<reference evidence="5" key="1">
    <citation type="journal article" date="2019" name="Int. J. Syst. Evol. Microbiol.">
        <title>The Global Catalogue of Microorganisms (GCM) 10K type strain sequencing project: providing services to taxonomists for standard genome sequencing and annotation.</title>
        <authorList>
            <consortium name="The Broad Institute Genomics Platform"/>
            <consortium name="The Broad Institute Genome Sequencing Center for Infectious Disease"/>
            <person name="Wu L."/>
            <person name="Ma J."/>
        </authorList>
    </citation>
    <scope>NUCLEOTIDE SEQUENCE [LARGE SCALE GENOMIC DNA]</scope>
    <source>
        <strain evidence="5">KCTC 23917</strain>
    </source>
</reference>
<feature type="compositionally biased region" description="Basic and acidic residues" evidence="2">
    <location>
        <begin position="320"/>
        <end position="343"/>
    </location>
</feature>
<evidence type="ECO:0000259" key="3">
    <source>
        <dbReference type="Pfam" id="PF01051"/>
    </source>
</evidence>
<evidence type="ECO:0000256" key="2">
    <source>
        <dbReference type="SAM" id="MobiDB-lite"/>
    </source>
</evidence>
<dbReference type="RefSeq" id="WP_189359185.1">
    <property type="nucleotide sequence ID" value="NZ_BMYU01000015.1"/>
</dbReference>
<sequence>MSNLTVRQGNELIEASYKIASLGEARLIRLLIAQISPSDEDFKTYQISVSDFARVFNLNARDSSVYDMVEKSAEDLIKRIITIREGKSWYKTSWLSSARYVHGSGIVELRFDKDLKPHLLQLQGYYTEYDLEHTVHFKSLYSVRLFELLKKEAFKADAGGYFKRSFEYEELREKMGVEKDEYVFFKDFRIRVIETATKEINKFSSINIVQVDYAKTGRKISHIVFHVEKQKQVFMELEGGSPNLVEKTIEPKDIHPEDVLEMISMGIEEATAYRWRKKYGVKKITRNIAYTRAMQKAKKIRDSVAGYLARAIADDLASGWEKEQQERDNRAKAEKEAQEREIQAERERAEKIKFSVENAFNSFLKLTESDKEKVKADYLAQAMPAMKKTFAKNGNEDRFFRDYLVRYFENV</sequence>
<dbReference type="Pfam" id="PF01051">
    <property type="entry name" value="Rep3_N"/>
    <property type="match status" value="1"/>
</dbReference>
<evidence type="ECO:0000256" key="1">
    <source>
        <dbReference type="ARBA" id="ARBA00038283"/>
    </source>
</evidence>
<dbReference type="Proteomes" id="UP000653343">
    <property type="component" value="Unassembled WGS sequence"/>
</dbReference>
<dbReference type="EMBL" id="BMYU01000015">
    <property type="protein sequence ID" value="GGX54694.1"/>
    <property type="molecule type" value="Genomic_DNA"/>
</dbReference>
<organism evidence="4 5">
    <name type="scientific">Undibacterium squillarum</name>
    <dbReference type="NCBI Taxonomy" id="1131567"/>
    <lineage>
        <taxon>Bacteria</taxon>
        <taxon>Pseudomonadati</taxon>
        <taxon>Pseudomonadota</taxon>
        <taxon>Betaproteobacteria</taxon>
        <taxon>Burkholderiales</taxon>
        <taxon>Oxalobacteraceae</taxon>
        <taxon>Undibacterium</taxon>
    </lineage>
</organism>
<protein>
    <recommendedName>
        <fullName evidence="3">Initiator Rep protein WH1 domain-containing protein</fullName>
    </recommendedName>
</protein>
<proteinExistence type="inferred from homology"/>
<evidence type="ECO:0000313" key="4">
    <source>
        <dbReference type="EMBL" id="GGX54694.1"/>
    </source>
</evidence>
<dbReference type="InterPro" id="IPR000525">
    <property type="entry name" value="Initiator_Rep_WH1"/>
</dbReference>
<dbReference type="InterPro" id="IPR036388">
    <property type="entry name" value="WH-like_DNA-bd_sf"/>
</dbReference>
<keyword evidence="5" id="KW-1185">Reference proteome</keyword>
<accession>A0ABQ2Y582</accession>
<feature type="domain" description="Initiator Rep protein WH1" evidence="3">
    <location>
        <begin position="5"/>
        <end position="150"/>
    </location>
</feature>
<feature type="region of interest" description="Disordered" evidence="2">
    <location>
        <begin position="319"/>
        <end position="343"/>
    </location>
</feature>